<dbReference type="SMART" id="SM00257">
    <property type="entry name" value="LysM"/>
    <property type="match status" value="1"/>
</dbReference>
<proteinExistence type="predicted"/>
<dbReference type="InterPro" id="IPR018392">
    <property type="entry name" value="LysM"/>
</dbReference>
<feature type="domain" description="LysM" evidence="2">
    <location>
        <begin position="100"/>
        <end position="149"/>
    </location>
</feature>
<dbReference type="PANTHER" id="PTHR34700">
    <property type="entry name" value="POTASSIUM BINDING PROTEIN KBP"/>
    <property type="match status" value="1"/>
</dbReference>
<evidence type="ECO:0000259" key="2">
    <source>
        <dbReference type="PROSITE" id="PS51782"/>
    </source>
</evidence>
<evidence type="ECO:0000313" key="3">
    <source>
        <dbReference type="EMBL" id="CAA6811612.1"/>
    </source>
</evidence>
<organism evidence="3">
    <name type="scientific">uncultured Sulfurovum sp</name>
    <dbReference type="NCBI Taxonomy" id="269237"/>
    <lineage>
        <taxon>Bacteria</taxon>
        <taxon>Pseudomonadati</taxon>
        <taxon>Campylobacterota</taxon>
        <taxon>Epsilonproteobacteria</taxon>
        <taxon>Campylobacterales</taxon>
        <taxon>Sulfurovaceae</taxon>
        <taxon>Sulfurovum</taxon>
        <taxon>environmental samples</taxon>
    </lineage>
</organism>
<feature type="domain" description="BON" evidence="1">
    <location>
        <begin position="16"/>
        <end position="86"/>
    </location>
</feature>
<dbReference type="Gene3D" id="3.10.350.10">
    <property type="entry name" value="LysM domain"/>
    <property type="match status" value="1"/>
</dbReference>
<dbReference type="InterPro" id="IPR007055">
    <property type="entry name" value="BON_dom"/>
</dbReference>
<dbReference type="PROSITE" id="PS51782">
    <property type="entry name" value="LYSM"/>
    <property type="match status" value="1"/>
</dbReference>
<sequence>MGFFDFVSNAGKSVLGKGDDSANIKEEIESSFENIPVDGLVVTVEEDTVTLAGIAQDYPSREKAILIAGNIEGIAQVNADQLVTLEQISEENVRDIPEEIFYSIVKGDTLWEIATKFYDDGSKYTHIVDANIEVIKDADLIYPGQTIRIPEVLA</sequence>
<dbReference type="PROSITE" id="PS50914">
    <property type="entry name" value="BON"/>
    <property type="match status" value="1"/>
</dbReference>
<name>A0A6S6SZB2_9BACT</name>
<dbReference type="Pfam" id="PF04972">
    <property type="entry name" value="BON"/>
    <property type="match status" value="1"/>
</dbReference>
<dbReference type="EMBL" id="CACVAX010000034">
    <property type="protein sequence ID" value="CAA6811612.1"/>
    <property type="molecule type" value="Genomic_DNA"/>
</dbReference>
<dbReference type="InterPro" id="IPR036779">
    <property type="entry name" value="LysM_dom_sf"/>
</dbReference>
<dbReference type="AlphaFoldDB" id="A0A6S6SZB2"/>
<evidence type="ECO:0000259" key="1">
    <source>
        <dbReference type="PROSITE" id="PS50914"/>
    </source>
</evidence>
<dbReference type="Pfam" id="PF01476">
    <property type="entry name" value="LysM"/>
    <property type="match status" value="1"/>
</dbReference>
<dbReference type="CDD" id="cd00118">
    <property type="entry name" value="LysM"/>
    <property type="match status" value="1"/>
</dbReference>
<protein>
    <recommendedName>
        <fullName evidence="4">Peptidoglycan-binding protein LysM</fullName>
    </recommendedName>
</protein>
<evidence type="ECO:0008006" key="4">
    <source>
        <dbReference type="Google" id="ProtNLM"/>
    </source>
</evidence>
<accession>A0A6S6SZB2</accession>
<dbReference type="SUPFAM" id="SSF54106">
    <property type="entry name" value="LysM domain"/>
    <property type="match status" value="1"/>
</dbReference>
<dbReference type="NCBIfam" id="NF008399">
    <property type="entry name" value="PRK11198.1"/>
    <property type="match status" value="1"/>
</dbReference>
<reference evidence="3" key="1">
    <citation type="submission" date="2020-01" db="EMBL/GenBank/DDBJ databases">
        <authorList>
            <person name="Meier V. D."/>
            <person name="Meier V D."/>
        </authorList>
    </citation>
    <scope>NUCLEOTIDE SEQUENCE</scope>
    <source>
        <strain evidence="3">HLG_WM_MAG_04</strain>
    </source>
</reference>
<dbReference type="InterPro" id="IPR052196">
    <property type="entry name" value="Bact_Kbp"/>
</dbReference>
<gene>
    <name evidence="3" type="ORF">HELGO_WM5442</name>
</gene>
<dbReference type="PANTHER" id="PTHR34700:SF8">
    <property type="entry name" value="POTASSIUM BINDING PROTEIN KBP"/>
    <property type="match status" value="1"/>
</dbReference>